<keyword evidence="6 7" id="KW-0694">RNA-binding</keyword>
<gene>
    <name evidence="7 9" type="primary">rnpA</name>
    <name evidence="9" type="ORF">FXF47_01990</name>
</gene>
<evidence type="ECO:0000313" key="10">
    <source>
        <dbReference type="Proteomes" id="UP000324143"/>
    </source>
</evidence>
<dbReference type="Pfam" id="PF00825">
    <property type="entry name" value="Ribonuclease_P"/>
    <property type="match status" value="1"/>
</dbReference>
<evidence type="ECO:0000256" key="5">
    <source>
        <dbReference type="ARBA" id="ARBA00022801"/>
    </source>
</evidence>
<proteinExistence type="inferred from homology"/>
<evidence type="ECO:0000256" key="3">
    <source>
        <dbReference type="ARBA" id="ARBA00022722"/>
    </source>
</evidence>
<dbReference type="PANTHER" id="PTHR33992:SF1">
    <property type="entry name" value="RIBONUCLEASE P PROTEIN COMPONENT"/>
    <property type="match status" value="1"/>
</dbReference>
<dbReference type="PANTHER" id="PTHR33992">
    <property type="entry name" value="RIBONUCLEASE P PROTEIN COMPONENT"/>
    <property type="match status" value="1"/>
</dbReference>
<dbReference type="Gene3D" id="3.30.230.10">
    <property type="match status" value="1"/>
</dbReference>
<name>A0A5D0MDP5_9BACT</name>
<dbReference type="Proteomes" id="UP000324143">
    <property type="component" value="Unassembled WGS sequence"/>
</dbReference>
<keyword evidence="3 7" id="KW-0540">Nuclease</keyword>
<dbReference type="InterPro" id="IPR020539">
    <property type="entry name" value="RNase_P_CS"/>
</dbReference>
<dbReference type="EMBL" id="VSIX01000026">
    <property type="protein sequence ID" value="TYB31884.1"/>
    <property type="molecule type" value="Genomic_DNA"/>
</dbReference>
<dbReference type="GO" id="GO:0001682">
    <property type="term" value="P:tRNA 5'-leader removal"/>
    <property type="evidence" value="ECO:0007669"/>
    <property type="project" value="UniProtKB-UniRule"/>
</dbReference>
<comment type="catalytic activity">
    <reaction evidence="7">
        <text>Endonucleolytic cleavage of RNA, removing 5'-extranucleotides from tRNA precursor.</text>
        <dbReference type="EC" id="3.1.26.5"/>
    </reaction>
</comment>
<accession>A0A5D0MDP5</accession>
<dbReference type="GO" id="GO:0004526">
    <property type="term" value="F:ribonuclease P activity"/>
    <property type="evidence" value="ECO:0007669"/>
    <property type="project" value="UniProtKB-UniRule"/>
</dbReference>
<dbReference type="InterPro" id="IPR020568">
    <property type="entry name" value="Ribosomal_Su5_D2-typ_SF"/>
</dbReference>
<keyword evidence="2 7" id="KW-0819">tRNA processing</keyword>
<comment type="function">
    <text evidence="1 7">RNaseP catalyzes the removal of the 5'-leader sequence from pre-tRNA to produce the mature 5'-terminus. It can also cleave other RNA substrates such as 4.5S RNA. The protein component plays an auxiliary but essential role in vivo by binding to the 5'-leader sequence and broadening the substrate specificity of the ribozyme.</text>
</comment>
<comment type="similarity">
    <text evidence="7">Belongs to the RnpA family.</text>
</comment>
<dbReference type="GO" id="GO:0030677">
    <property type="term" value="C:ribonuclease P complex"/>
    <property type="evidence" value="ECO:0007669"/>
    <property type="project" value="TreeGrafter"/>
</dbReference>
<evidence type="ECO:0000256" key="7">
    <source>
        <dbReference type="HAMAP-Rule" id="MF_00227"/>
    </source>
</evidence>
<dbReference type="InterPro" id="IPR000100">
    <property type="entry name" value="RNase_P"/>
</dbReference>
<keyword evidence="4 7" id="KW-0255">Endonuclease</keyword>
<dbReference type="PROSITE" id="PS00648">
    <property type="entry name" value="RIBONUCLEASE_P"/>
    <property type="match status" value="1"/>
</dbReference>
<protein>
    <recommendedName>
        <fullName evidence="7 8">Ribonuclease P protein component</fullName>
        <shortName evidence="7">RNase P protein</shortName>
        <shortName evidence="7">RNaseP protein</shortName>
        <ecNumber evidence="7 8">3.1.26.5</ecNumber>
    </recommendedName>
    <alternativeName>
        <fullName evidence="7">Protein C5</fullName>
    </alternativeName>
</protein>
<dbReference type="HAMAP" id="MF_00227">
    <property type="entry name" value="RNase_P"/>
    <property type="match status" value="1"/>
</dbReference>
<comment type="caution">
    <text evidence="9">The sequence shown here is derived from an EMBL/GenBank/DDBJ whole genome shotgun (WGS) entry which is preliminary data.</text>
</comment>
<evidence type="ECO:0000256" key="2">
    <source>
        <dbReference type="ARBA" id="ARBA00022694"/>
    </source>
</evidence>
<evidence type="ECO:0000256" key="4">
    <source>
        <dbReference type="ARBA" id="ARBA00022759"/>
    </source>
</evidence>
<evidence type="ECO:0000256" key="1">
    <source>
        <dbReference type="ARBA" id="ARBA00002663"/>
    </source>
</evidence>
<keyword evidence="10" id="KW-1185">Reference proteome</keyword>
<reference evidence="9" key="1">
    <citation type="submission" date="2019-08" db="EMBL/GenBank/DDBJ databases">
        <title>Genomic characterization of a novel candidate phylum (ARYD3) from a high temperature, high salinity tertiary oil reservoir in north central Oklahoma, USA.</title>
        <authorList>
            <person name="Youssef N.H."/>
            <person name="Yadav A."/>
            <person name="Elshahed M.S."/>
        </authorList>
    </citation>
    <scope>NUCLEOTIDE SEQUENCE [LARGE SCALE GENOMIC DNA]</scope>
    <source>
        <strain evidence="9">ARYD3</strain>
    </source>
</reference>
<evidence type="ECO:0000256" key="6">
    <source>
        <dbReference type="ARBA" id="ARBA00022884"/>
    </source>
</evidence>
<dbReference type="AlphaFoldDB" id="A0A5D0MDP5"/>
<dbReference type="EC" id="3.1.26.5" evidence="7 8"/>
<evidence type="ECO:0000256" key="8">
    <source>
        <dbReference type="NCBIfam" id="TIGR00188"/>
    </source>
</evidence>
<keyword evidence="5 7" id="KW-0378">Hydrolase</keyword>
<dbReference type="GO" id="GO:0000049">
    <property type="term" value="F:tRNA binding"/>
    <property type="evidence" value="ECO:0007669"/>
    <property type="project" value="UniProtKB-UniRule"/>
</dbReference>
<dbReference type="SUPFAM" id="SSF54211">
    <property type="entry name" value="Ribosomal protein S5 domain 2-like"/>
    <property type="match status" value="1"/>
</dbReference>
<comment type="subunit">
    <text evidence="7">Consists of a catalytic RNA component (M1 or rnpB) and a protein subunit.</text>
</comment>
<dbReference type="InterPro" id="IPR014721">
    <property type="entry name" value="Ribsml_uS5_D2-typ_fold_subgr"/>
</dbReference>
<dbReference type="NCBIfam" id="TIGR00188">
    <property type="entry name" value="rnpA"/>
    <property type="match status" value="1"/>
</dbReference>
<organism evidence="9 10">
    <name type="scientific">Candidatus Mcinerneyibacterium aminivorans</name>
    <dbReference type="NCBI Taxonomy" id="2703815"/>
    <lineage>
        <taxon>Bacteria</taxon>
        <taxon>Candidatus Macinerneyibacteriota</taxon>
        <taxon>Candidatus Mcinerneyibacteria</taxon>
        <taxon>Candidatus Mcinerneyibacteriales</taxon>
        <taxon>Candidatus Mcinerneyibacteriaceae</taxon>
        <taxon>Candidatus Mcinerneyibacterium</taxon>
    </lineage>
</organism>
<evidence type="ECO:0000313" key="9">
    <source>
        <dbReference type="EMBL" id="TYB31884.1"/>
    </source>
</evidence>
<dbReference type="GO" id="GO:0042781">
    <property type="term" value="F:3'-tRNA processing endoribonuclease activity"/>
    <property type="evidence" value="ECO:0007669"/>
    <property type="project" value="TreeGrafter"/>
</dbReference>
<sequence>MQIEKKKSFDSVFKYGKKHKSEYFTIYFKKETDLKIGIVISKKVGNAVLRNYVKRIIRELFRKTKDKFEDNMHMIIIPSKKYNWDKLQFKRVKKSWMESISKINQINNELC</sequence>